<proteinExistence type="predicted"/>
<dbReference type="EMBL" id="KN847334">
    <property type="protein sequence ID" value="KIW44855.1"/>
    <property type="molecule type" value="Genomic_DNA"/>
</dbReference>
<evidence type="ECO:0000313" key="3">
    <source>
        <dbReference type="Proteomes" id="UP000053342"/>
    </source>
</evidence>
<dbReference type="VEuPathDB" id="FungiDB:PV06_03297"/>
<gene>
    <name evidence="2" type="ORF">PV06_03297</name>
</gene>
<organism evidence="2 3">
    <name type="scientific">Exophiala oligosperma</name>
    <dbReference type="NCBI Taxonomy" id="215243"/>
    <lineage>
        <taxon>Eukaryota</taxon>
        <taxon>Fungi</taxon>
        <taxon>Dikarya</taxon>
        <taxon>Ascomycota</taxon>
        <taxon>Pezizomycotina</taxon>
        <taxon>Eurotiomycetes</taxon>
        <taxon>Chaetothyriomycetidae</taxon>
        <taxon>Chaetothyriales</taxon>
        <taxon>Herpotrichiellaceae</taxon>
        <taxon>Exophiala</taxon>
    </lineage>
</organism>
<accession>A0A0D2DQX0</accession>
<dbReference type="HOGENOM" id="CLU_2133542_0_0_1"/>
<dbReference type="RefSeq" id="XP_016265071.1">
    <property type="nucleotide sequence ID" value="XM_016404066.1"/>
</dbReference>
<keyword evidence="3" id="KW-1185">Reference proteome</keyword>
<reference evidence="2 3" key="1">
    <citation type="submission" date="2015-01" db="EMBL/GenBank/DDBJ databases">
        <title>The Genome Sequence of Exophiala oligosperma CBS72588.</title>
        <authorList>
            <consortium name="The Broad Institute Genomics Platform"/>
            <person name="Cuomo C."/>
            <person name="de Hoog S."/>
            <person name="Gorbushina A."/>
            <person name="Stielow B."/>
            <person name="Teixiera M."/>
            <person name="Abouelleil A."/>
            <person name="Chapman S.B."/>
            <person name="Priest M."/>
            <person name="Young S.K."/>
            <person name="Wortman J."/>
            <person name="Nusbaum C."/>
            <person name="Birren B."/>
        </authorList>
    </citation>
    <scope>NUCLEOTIDE SEQUENCE [LARGE SCALE GENOMIC DNA]</scope>
    <source>
        <strain evidence="2 3">CBS 72588</strain>
    </source>
</reference>
<protein>
    <submittedName>
        <fullName evidence="2">Uncharacterized protein</fullName>
    </submittedName>
</protein>
<dbReference type="Proteomes" id="UP000053342">
    <property type="component" value="Unassembled WGS sequence"/>
</dbReference>
<name>A0A0D2DQX0_9EURO</name>
<dbReference type="GeneID" id="27355371"/>
<sequence length="113" mass="12823">MRTCQSGLKRHHQSFAQGLLILMDSIEPFMTKNSPRHERSVGGGGPQETRPLIKDLRPFLGQCPHLSSPNDDRAFRTNGSGWCGWCHTKRSRTRSVHCLFKSFWFAAETTHLG</sequence>
<feature type="region of interest" description="Disordered" evidence="1">
    <location>
        <begin position="31"/>
        <end position="51"/>
    </location>
</feature>
<dbReference type="AlphaFoldDB" id="A0A0D2DQX0"/>
<evidence type="ECO:0000313" key="2">
    <source>
        <dbReference type="EMBL" id="KIW44855.1"/>
    </source>
</evidence>
<evidence type="ECO:0000256" key="1">
    <source>
        <dbReference type="SAM" id="MobiDB-lite"/>
    </source>
</evidence>